<dbReference type="InterPro" id="IPR036291">
    <property type="entry name" value="NAD(P)-bd_dom_sf"/>
</dbReference>
<sequence length="274" mass="29086">MHQRFQGKVAFVTGAARGQGRNHALRLAREGADLLLADACADVATVGYALATEADLAETVRLIEAEDRRAVAGRVDVRDGAALRELVDRGVAELGRLDVVVANAGVGGSAPMAEMSDETWQDMIDINLTGVFKTIRAALPHLTSGASIVLTGSIAAAKGLPNNTHYTAAKHGLMGIMRALANEVAPQGIRVNCVNPTNVDTPLLFNDAIYRLFRPDLEAPGREDVVEIMRGMHALDTGWVEPDDVSNAVLFLASEEARYITGIALPVDAGALNR</sequence>
<organism evidence="4 5">
    <name type="scientific">Trujillonella endophytica</name>
    <dbReference type="NCBI Taxonomy" id="673521"/>
    <lineage>
        <taxon>Bacteria</taxon>
        <taxon>Bacillati</taxon>
        <taxon>Actinomycetota</taxon>
        <taxon>Actinomycetes</taxon>
        <taxon>Geodermatophilales</taxon>
        <taxon>Geodermatophilaceae</taxon>
        <taxon>Trujillonella</taxon>
    </lineage>
</organism>
<keyword evidence="5" id="KW-1185">Reference proteome</keyword>
<dbReference type="OrthoDB" id="286404at2"/>
<dbReference type="Proteomes" id="UP000198960">
    <property type="component" value="Unassembled WGS sequence"/>
</dbReference>
<evidence type="ECO:0000256" key="2">
    <source>
        <dbReference type="ARBA" id="ARBA00023002"/>
    </source>
</evidence>
<dbReference type="NCBIfam" id="TIGR03971">
    <property type="entry name" value="SDR_subfam_1"/>
    <property type="match status" value="1"/>
</dbReference>
<dbReference type="Pfam" id="PF13561">
    <property type="entry name" value="adh_short_C2"/>
    <property type="match status" value="1"/>
</dbReference>
<evidence type="ECO:0000313" key="4">
    <source>
        <dbReference type="EMBL" id="SEO53789.1"/>
    </source>
</evidence>
<dbReference type="AlphaFoldDB" id="A0A1H8QHU5"/>
<dbReference type="EMBL" id="FOEE01000002">
    <property type="protein sequence ID" value="SEO53789.1"/>
    <property type="molecule type" value="Genomic_DNA"/>
</dbReference>
<dbReference type="CDD" id="cd05233">
    <property type="entry name" value="SDR_c"/>
    <property type="match status" value="1"/>
</dbReference>
<keyword evidence="3" id="KW-0520">NAD</keyword>
<dbReference type="FunFam" id="3.40.50.720:FF:000084">
    <property type="entry name" value="Short-chain dehydrogenase reductase"/>
    <property type="match status" value="1"/>
</dbReference>
<dbReference type="Gene3D" id="3.40.50.720">
    <property type="entry name" value="NAD(P)-binding Rossmann-like Domain"/>
    <property type="match status" value="1"/>
</dbReference>
<name>A0A1H8QHU5_9ACTN</name>
<dbReference type="InterPro" id="IPR023985">
    <property type="entry name" value="SDR_subfam_1"/>
</dbReference>
<proteinExistence type="inferred from homology"/>
<dbReference type="PROSITE" id="PS00061">
    <property type="entry name" value="ADH_SHORT"/>
    <property type="match status" value="1"/>
</dbReference>
<dbReference type="PANTHER" id="PTHR24321">
    <property type="entry name" value="DEHYDROGENASES, SHORT CHAIN"/>
    <property type="match status" value="1"/>
</dbReference>
<reference evidence="5" key="1">
    <citation type="submission" date="2016-10" db="EMBL/GenBank/DDBJ databases">
        <authorList>
            <person name="Varghese N."/>
            <person name="Submissions S."/>
        </authorList>
    </citation>
    <scope>NUCLEOTIDE SEQUENCE [LARGE SCALE GENOMIC DNA]</scope>
    <source>
        <strain evidence="5">DSM 45413</strain>
    </source>
</reference>
<comment type="similarity">
    <text evidence="1">Belongs to the short-chain dehydrogenases/reductases (SDR) family.</text>
</comment>
<accession>A0A1H8QHU5</accession>
<evidence type="ECO:0000256" key="1">
    <source>
        <dbReference type="ARBA" id="ARBA00006484"/>
    </source>
</evidence>
<dbReference type="InterPro" id="IPR020904">
    <property type="entry name" value="Sc_DH/Rdtase_CS"/>
</dbReference>
<dbReference type="RefSeq" id="WP_091940083.1">
    <property type="nucleotide sequence ID" value="NZ_FOEE01000002.1"/>
</dbReference>
<dbReference type="STRING" id="673521.SAMN05660991_00615"/>
<dbReference type="InterPro" id="IPR002347">
    <property type="entry name" value="SDR_fam"/>
</dbReference>
<protein>
    <submittedName>
        <fullName evidence="4">Enoyl-(Acyl carrier protein) reductase</fullName>
    </submittedName>
</protein>
<keyword evidence="2" id="KW-0560">Oxidoreductase</keyword>
<evidence type="ECO:0000313" key="5">
    <source>
        <dbReference type="Proteomes" id="UP000198960"/>
    </source>
</evidence>
<dbReference type="GO" id="GO:0016491">
    <property type="term" value="F:oxidoreductase activity"/>
    <property type="evidence" value="ECO:0007669"/>
    <property type="project" value="UniProtKB-KW"/>
</dbReference>
<evidence type="ECO:0000256" key="3">
    <source>
        <dbReference type="ARBA" id="ARBA00023027"/>
    </source>
</evidence>
<dbReference type="NCBIfam" id="NF009467">
    <property type="entry name" value="PRK12826.1-3"/>
    <property type="match status" value="1"/>
</dbReference>
<gene>
    <name evidence="4" type="ORF">SAMN05660991_00615</name>
</gene>
<dbReference type="PRINTS" id="PR00080">
    <property type="entry name" value="SDRFAMILY"/>
</dbReference>
<dbReference type="SUPFAM" id="SSF51735">
    <property type="entry name" value="NAD(P)-binding Rossmann-fold domains"/>
    <property type="match status" value="1"/>
</dbReference>
<dbReference type="PANTHER" id="PTHR24321:SF8">
    <property type="entry name" value="ESTRADIOL 17-BETA-DEHYDROGENASE 8-RELATED"/>
    <property type="match status" value="1"/>
</dbReference>
<dbReference type="PRINTS" id="PR00081">
    <property type="entry name" value="GDHRDH"/>
</dbReference>